<dbReference type="SUPFAM" id="SSF81383">
    <property type="entry name" value="F-box domain"/>
    <property type="match status" value="1"/>
</dbReference>
<reference evidence="2" key="1">
    <citation type="submission" date="2014-09" db="EMBL/GenBank/DDBJ databases">
        <authorList>
            <person name="Magalhaes I.L.F."/>
            <person name="Oliveira U."/>
            <person name="Santos F.R."/>
            <person name="Vidigal T.H.D.A."/>
            <person name="Brescovit A.D."/>
            <person name="Santos A.J."/>
        </authorList>
    </citation>
    <scope>NUCLEOTIDE SEQUENCE</scope>
    <source>
        <tissue evidence="2">Shoot tissue taken approximately 20 cm above the soil surface</tissue>
    </source>
</reference>
<dbReference type="AlphaFoldDB" id="A0A0A8ZL23"/>
<evidence type="ECO:0000313" key="2">
    <source>
        <dbReference type="EMBL" id="JAD37445.1"/>
    </source>
</evidence>
<dbReference type="EMBL" id="GBRH01260450">
    <property type="protein sequence ID" value="JAD37445.1"/>
    <property type="molecule type" value="Transcribed_RNA"/>
</dbReference>
<sequence length="132" mass="15226">MSFLKAWEVVRTYVLSRRWCHLWASVPCLDVRVGRDDYGETPEDFPEFVRLLFSCLEGRRHRWTRSVCGRAMLMTPMMKATPRHGLVVRLSVGLELFILLDIAGTVLFIVLGMTAASRCWSTQRLSLATSRY</sequence>
<keyword evidence="1" id="KW-0472">Membrane</keyword>
<dbReference type="InterPro" id="IPR036047">
    <property type="entry name" value="F-box-like_dom_sf"/>
</dbReference>
<organism evidence="2">
    <name type="scientific">Arundo donax</name>
    <name type="common">Giant reed</name>
    <name type="synonym">Donax arundinaceus</name>
    <dbReference type="NCBI Taxonomy" id="35708"/>
    <lineage>
        <taxon>Eukaryota</taxon>
        <taxon>Viridiplantae</taxon>
        <taxon>Streptophyta</taxon>
        <taxon>Embryophyta</taxon>
        <taxon>Tracheophyta</taxon>
        <taxon>Spermatophyta</taxon>
        <taxon>Magnoliopsida</taxon>
        <taxon>Liliopsida</taxon>
        <taxon>Poales</taxon>
        <taxon>Poaceae</taxon>
        <taxon>PACMAD clade</taxon>
        <taxon>Arundinoideae</taxon>
        <taxon>Arundineae</taxon>
        <taxon>Arundo</taxon>
    </lineage>
</organism>
<dbReference type="PANTHER" id="PTHR34223">
    <property type="entry name" value="OS11G0201299 PROTEIN"/>
    <property type="match status" value="1"/>
</dbReference>
<proteinExistence type="predicted"/>
<protein>
    <submittedName>
        <fullName evidence="2">Uncharacterized protein</fullName>
    </submittedName>
</protein>
<accession>A0A0A8ZL23</accession>
<dbReference type="PANTHER" id="PTHR34223:SF81">
    <property type="entry name" value="OS08G0281600 PROTEIN"/>
    <property type="match status" value="1"/>
</dbReference>
<name>A0A0A8ZL23_ARUDO</name>
<keyword evidence="1" id="KW-0812">Transmembrane</keyword>
<feature type="transmembrane region" description="Helical" evidence="1">
    <location>
        <begin position="96"/>
        <end position="116"/>
    </location>
</feature>
<keyword evidence="1" id="KW-1133">Transmembrane helix</keyword>
<dbReference type="InterPro" id="IPR053197">
    <property type="entry name" value="F-box_SCFL_complex_component"/>
</dbReference>
<reference evidence="2" key="2">
    <citation type="journal article" date="2015" name="Data Brief">
        <title>Shoot transcriptome of the giant reed, Arundo donax.</title>
        <authorList>
            <person name="Barrero R.A."/>
            <person name="Guerrero F.D."/>
            <person name="Moolhuijzen P."/>
            <person name="Goolsby J.A."/>
            <person name="Tidwell J."/>
            <person name="Bellgard S.E."/>
            <person name="Bellgard M.I."/>
        </authorList>
    </citation>
    <scope>NUCLEOTIDE SEQUENCE</scope>
    <source>
        <tissue evidence="2">Shoot tissue taken approximately 20 cm above the soil surface</tissue>
    </source>
</reference>
<evidence type="ECO:0000256" key="1">
    <source>
        <dbReference type="SAM" id="Phobius"/>
    </source>
</evidence>